<reference evidence="3" key="1">
    <citation type="journal article" date="2010" name="Science">
        <title>Plasticity of animal genome architecture unmasked by rapid evolution of a pelagic tunicate.</title>
        <authorList>
            <person name="Denoeud F."/>
            <person name="Henriet S."/>
            <person name="Mungpakdee S."/>
            <person name="Aury J.M."/>
            <person name="Da Silva C."/>
            <person name="Brinkmann H."/>
            <person name="Mikhaleva J."/>
            <person name="Olsen L.C."/>
            <person name="Jubin C."/>
            <person name="Canestro C."/>
            <person name="Bouquet J.M."/>
            <person name="Danks G."/>
            <person name="Poulain J."/>
            <person name="Campsteijn C."/>
            <person name="Adamski M."/>
            <person name="Cross I."/>
            <person name="Yadetie F."/>
            <person name="Muffato M."/>
            <person name="Louis A."/>
            <person name="Butcher S."/>
            <person name="Tsagkogeorga G."/>
            <person name="Konrad A."/>
            <person name="Singh S."/>
            <person name="Jensen M.F."/>
            <person name="Cong E.H."/>
            <person name="Eikeseth-Otteraa H."/>
            <person name="Noel B."/>
            <person name="Anthouard V."/>
            <person name="Porcel B.M."/>
            <person name="Kachouri-Lafond R."/>
            <person name="Nishino A."/>
            <person name="Ugolini M."/>
            <person name="Chourrout P."/>
            <person name="Nishida H."/>
            <person name="Aasland R."/>
            <person name="Huzurbazar S."/>
            <person name="Westhof E."/>
            <person name="Delsuc F."/>
            <person name="Lehrach H."/>
            <person name="Reinhardt R."/>
            <person name="Weissenbach J."/>
            <person name="Roy S.W."/>
            <person name="Artiguenave F."/>
            <person name="Postlethwait J.H."/>
            <person name="Manak J.R."/>
            <person name="Thompson E.M."/>
            <person name="Jaillon O."/>
            <person name="Du Pasquier L."/>
            <person name="Boudinot P."/>
            <person name="Liberles D.A."/>
            <person name="Volff J.N."/>
            <person name="Philippe H."/>
            <person name="Lenhard B."/>
            <person name="Roest Crollius H."/>
            <person name="Wincker P."/>
            <person name="Chourrout D."/>
        </authorList>
    </citation>
    <scope>NUCLEOTIDE SEQUENCE [LARGE SCALE GENOMIC DNA]</scope>
</reference>
<feature type="region of interest" description="Disordered" evidence="2">
    <location>
        <begin position="1"/>
        <end position="143"/>
    </location>
</feature>
<keyword evidence="4" id="KW-1185">Reference proteome</keyword>
<dbReference type="InParanoid" id="E4XCD5"/>
<proteinExistence type="predicted"/>
<evidence type="ECO:0000256" key="2">
    <source>
        <dbReference type="SAM" id="MobiDB-lite"/>
    </source>
</evidence>
<dbReference type="AlphaFoldDB" id="E4XCD5"/>
<accession>E4XCD5</accession>
<keyword evidence="1" id="KW-0175">Coiled coil</keyword>
<sequence>MFETKFQEPAGTGGHKTAKDNRRTIDTTDWELAEKKLQENMKRAKENKARSQSRQSQKTPRNNNNNNQIPRTPVPQSVRQSDHLHPPPTTSYSSPAANQSYDQSVKSRSDEVQRRTQFKTAPRQPQKEYRSRGRQSTTLSDISWDNRSEMNLYVDQPAPSRHSRHHYPSSHAVANTKALKEIDRMKEALQQELMHVQYNLDQKDRESKFIYNPVYNSAYPKPQFSAPPRHNLSARNRSILAPPTDEQIRQNTELYIEQGTAGQDLSAKDLVDIKNDDEIGDGAQLDVDTTFMTAIPNEKSIEIQTKQQKEVHFPESTSLESSHAELDTVGLSERNAAREKLIYEVEKSLEAPEDTIDRLQIVSNSTLDD</sequence>
<evidence type="ECO:0000313" key="4">
    <source>
        <dbReference type="Proteomes" id="UP000001307"/>
    </source>
</evidence>
<evidence type="ECO:0000313" key="3">
    <source>
        <dbReference type="EMBL" id="CBY09260.1"/>
    </source>
</evidence>
<dbReference type="EMBL" id="FN653035">
    <property type="protein sequence ID" value="CBY09260.1"/>
    <property type="molecule type" value="Genomic_DNA"/>
</dbReference>
<protein>
    <submittedName>
        <fullName evidence="3">Uncharacterized protein</fullName>
    </submittedName>
</protein>
<organism evidence="3">
    <name type="scientific">Oikopleura dioica</name>
    <name type="common">Tunicate</name>
    <dbReference type="NCBI Taxonomy" id="34765"/>
    <lineage>
        <taxon>Eukaryota</taxon>
        <taxon>Metazoa</taxon>
        <taxon>Chordata</taxon>
        <taxon>Tunicata</taxon>
        <taxon>Appendicularia</taxon>
        <taxon>Copelata</taxon>
        <taxon>Oikopleuridae</taxon>
        <taxon>Oikopleura</taxon>
    </lineage>
</organism>
<gene>
    <name evidence="3" type="ORF">GSOID_T00007795001</name>
</gene>
<dbReference type="Proteomes" id="UP000001307">
    <property type="component" value="Unassembled WGS sequence"/>
</dbReference>
<feature type="compositionally biased region" description="Basic and acidic residues" evidence="2">
    <location>
        <begin position="17"/>
        <end position="49"/>
    </location>
</feature>
<feature type="compositionally biased region" description="Polar residues" evidence="2">
    <location>
        <begin position="50"/>
        <end position="61"/>
    </location>
</feature>
<feature type="compositionally biased region" description="Polar residues" evidence="2">
    <location>
        <begin position="68"/>
        <end position="79"/>
    </location>
</feature>
<evidence type="ECO:0000256" key="1">
    <source>
        <dbReference type="SAM" id="Coils"/>
    </source>
</evidence>
<feature type="compositionally biased region" description="Polar residues" evidence="2">
    <location>
        <begin position="134"/>
        <end position="143"/>
    </location>
</feature>
<name>E4XCD5_OIKDI</name>
<feature type="coiled-coil region" evidence="1">
    <location>
        <begin position="179"/>
        <end position="206"/>
    </location>
</feature>
<feature type="compositionally biased region" description="Basic and acidic residues" evidence="2">
    <location>
        <begin position="105"/>
        <end position="114"/>
    </location>
</feature>